<keyword evidence="1" id="KW-0812">Transmembrane</keyword>
<evidence type="ECO:0000313" key="2">
    <source>
        <dbReference type="EMBL" id="OBY12149.1"/>
    </source>
</evidence>
<gene>
    <name evidence="2" type="ORF">CP373A1_00730</name>
</gene>
<organism evidence="2 3">
    <name type="scientific">Clostridium paraputrificum</name>
    <dbReference type="NCBI Taxonomy" id="29363"/>
    <lineage>
        <taxon>Bacteria</taxon>
        <taxon>Bacillati</taxon>
        <taxon>Bacillota</taxon>
        <taxon>Clostridia</taxon>
        <taxon>Eubacteriales</taxon>
        <taxon>Clostridiaceae</taxon>
        <taxon>Clostridium</taxon>
    </lineage>
</organism>
<keyword evidence="3" id="KW-1185">Reference proteome</keyword>
<name>A0A174A5Q9_9CLOT</name>
<accession>A0A174A5Q9</accession>
<dbReference type="RefSeq" id="WP_034866987.1">
    <property type="nucleotide sequence ID" value="NZ_CABHIH010000001.1"/>
</dbReference>
<protein>
    <submittedName>
        <fullName evidence="2">Uncharacterized protein</fullName>
    </submittedName>
</protein>
<sequence>MERQQKARKNNISRVARLKKQRRKRRISLLICGVLVIGVGFFIGYKLYIKNKCKDLGYAVEHYLTSKKADDGLLRVQNMTLVFSDDTTAIVKAYGLSKEEPHEKSAVEGMFRKDSLDSWDLESTTPLNTLS</sequence>
<evidence type="ECO:0000256" key="1">
    <source>
        <dbReference type="SAM" id="Phobius"/>
    </source>
</evidence>
<dbReference type="OrthoDB" id="1932814at2"/>
<dbReference type="Proteomes" id="UP000092714">
    <property type="component" value="Unassembled WGS sequence"/>
</dbReference>
<dbReference type="EMBL" id="MAPZ01000009">
    <property type="protein sequence ID" value="OBY12149.1"/>
    <property type="molecule type" value="Genomic_DNA"/>
</dbReference>
<dbReference type="AlphaFoldDB" id="A0A174A5Q9"/>
<dbReference type="eggNOG" id="ENOG5030GYB">
    <property type="taxonomic scope" value="Bacteria"/>
</dbReference>
<keyword evidence="1" id="KW-1133">Transmembrane helix</keyword>
<reference evidence="2 3" key="1">
    <citation type="submission" date="2016-06" db="EMBL/GenBank/DDBJ databases">
        <authorList>
            <person name="Kjaerup R.B."/>
            <person name="Dalgaard T.S."/>
            <person name="Juul-Madsen H.R."/>
        </authorList>
    </citation>
    <scope>NUCLEOTIDE SEQUENCE [LARGE SCALE GENOMIC DNA]</scope>
    <source>
        <strain evidence="2 3">373-A1</strain>
    </source>
</reference>
<proteinExistence type="predicted"/>
<evidence type="ECO:0000313" key="3">
    <source>
        <dbReference type="Proteomes" id="UP000092714"/>
    </source>
</evidence>
<keyword evidence="1" id="KW-0472">Membrane</keyword>
<feature type="transmembrane region" description="Helical" evidence="1">
    <location>
        <begin position="27"/>
        <end position="48"/>
    </location>
</feature>
<dbReference type="GeneID" id="42777297"/>
<comment type="caution">
    <text evidence="2">The sequence shown here is derived from an EMBL/GenBank/DDBJ whole genome shotgun (WGS) entry which is preliminary data.</text>
</comment>